<gene>
    <name evidence="3" type="ORF">VFPPC_13716</name>
</gene>
<name>A0A179FUI9_METCM</name>
<dbReference type="OrthoDB" id="2331100at2759"/>
<evidence type="ECO:0000313" key="3">
    <source>
        <dbReference type="EMBL" id="OAQ68669.1"/>
    </source>
</evidence>
<organism evidence="3 4">
    <name type="scientific">Pochonia chlamydosporia 170</name>
    <dbReference type="NCBI Taxonomy" id="1380566"/>
    <lineage>
        <taxon>Eukaryota</taxon>
        <taxon>Fungi</taxon>
        <taxon>Dikarya</taxon>
        <taxon>Ascomycota</taxon>
        <taxon>Pezizomycotina</taxon>
        <taxon>Sordariomycetes</taxon>
        <taxon>Hypocreomycetidae</taxon>
        <taxon>Hypocreales</taxon>
        <taxon>Clavicipitaceae</taxon>
        <taxon>Pochonia</taxon>
    </lineage>
</organism>
<feature type="signal peptide" evidence="2">
    <location>
        <begin position="1"/>
        <end position="20"/>
    </location>
</feature>
<dbReference type="Gene3D" id="2.60.40.420">
    <property type="entry name" value="Cupredoxins - blue copper proteins"/>
    <property type="match status" value="1"/>
</dbReference>
<dbReference type="SUPFAM" id="SSF49503">
    <property type="entry name" value="Cupredoxins"/>
    <property type="match status" value="1"/>
</dbReference>
<dbReference type="PANTHER" id="PTHR34883:SF15">
    <property type="entry name" value="EXTRACELLULAR SERINE-RICH PROTEIN"/>
    <property type="match status" value="1"/>
</dbReference>
<dbReference type="STRING" id="1380566.A0A179FUI9"/>
<evidence type="ECO:0000313" key="4">
    <source>
        <dbReference type="Proteomes" id="UP000078397"/>
    </source>
</evidence>
<dbReference type="AlphaFoldDB" id="A0A179FUI9"/>
<dbReference type="RefSeq" id="XP_018145519.1">
    <property type="nucleotide sequence ID" value="XM_018291488.1"/>
</dbReference>
<dbReference type="GeneID" id="28855482"/>
<dbReference type="KEGG" id="pchm:VFPPC_13716"/>
<sequence length="198" mass="19725">MMFTNTKTAALSLLAVQASAKTIQIAVGKDGQVFTPNSVTAAKGDILEYHFYKQHSVAMADFASPCAPAAKGGFFSGVIQVSGSGAGPNVFQVTVNSTDPVAFYCTVASHCANGMVGVVNPSSTDSLDKLKTGAKNSQSKAPPSIFGGKIAQASTNTSGSPTGTASGPQTSKTGAASHMEASLGGIGAAALGFAAMLV</sequence>
<comment type="caution">
    <text evidence="3">The sequence shown here is derived from an EMBL/GenBank/DDBJ whole genome shotgun (WGS) entry which is preliminary data.</text>
</comment>
<protein>
    <submittedName>
        <fullName evidence="3">Extracellular serine-rich protein</fullName>
    </submittedName>
</protein>
<dbReference type="InterPro" id="IPR052953">
    <property type="entry name" value="Ser-rich/MCO-related"/>
</dbReference>
<feature type="chain" id="PRO_5008102068" evidence="2">
    <location>
        <begin position="21"/>
        <end position="198"/>
    </location>
</feature>
<proteinExistence type="predicted"/>
<dbReference type="Proteomes" id="UP000078397">
    <property type="component" value="Unassembled WGS sequence"/>
</dbReference>
<reference evidence="3 4" key="1">
    <citation type="journal article" date="2016" name="PLoS Pathog.">
        <title>Biosynthesis of antibiotic leucinostatins in bio-control fungus Purpureocillium lilacinum and their inhibition on phytophthora revealed by genome mining.</title>
        <authorList>
            <person name="Wang G."/>
            <person name="Liu Z."/>
            <person name="Lin R."/>
            <person name="Li E."/>
            <person name="Mao Z."/>
            <person name="Ling J."/>
            <person name="Yang Y."/>
            <person name="Yin W.B."/>
            <person name="Xie B."/>
        </authorList>
    </citation>
    <scope>NUCLEOTIDE SEQUENCE [LARGE SCALE GENOMIC DNA]</scope>
    <source>
        <strain evidence="3">170</strain>
    </source>
</reference>
<accession>A0A179FUI9</accession>
<dbReference type="EMBL" id="LSBJ02000003">
    <property type="protein sequence ID" value="OAQ68669.1"/>
    <property type="molecule type" value="Genomic_DNA"/>
</dbReference>
<feature type="compositionally biased region" description="Polar residues" evidence="1">
    <location>
        <begin position="152"/>
        <end position="174"/>
    </location>
</feature>
<dbReference type="PANTHER" id="PTHR34883">
    <property type="entry name" value="SERINE-RICH PROTEIN, PUTATIVE-RELATED-RELATED"/>
    <property type="match status" value="1"/>
</dbReference>
<feature type="region of interest" description="Disordered" evidence="1">
    <location>
        <begin position="129"/>
        <end position="178"/>
    </location>
</feature>
<keyword evidence="4" id="KW-1185">Reference proteome</keyword>
<keyword evidence="2" id="KW-0732">Signal</keyword>
<evidence type="ECO:0000256" key="1">
    <source>
        <dbReference type="SAM" id="MobiDB-lite"/>
    </source>
</evidence>
<dbReference type="InterPro" id="IPR008972">
    <property type="entry name" value="Cupredoxin"/>
</dbReference>
<evidence type="ECO:0000256" key="2">
    <source>
        <dbReference type="SAM" id="SignalP"/>
    </source>
</evidence>
<dbReference type="CDD" id="cd00920">
    <property type="entry name" value="Cupredoxin"/>
    <property type="match status" value="1"/>
</dbReference>